<evidence type="ECO:0000313" key="4">
    <source>
        <dbReference type="Proteomes" id="UP000248882"/>
    </source>
</evidence>
<organism evidence="3 4">
    <name type="scientific">Algoriphagus chordae</name>
    <dbReference type="NCBI Taxonomy" id="237019"/>
    <lineage>
        <taxon>Bacteria</taxon>
        <taxon>Pseudomonadati</taxon>
        <taxon>Bacteroidota</taxon>
        <taxon>Cytophagia</taxon>
        <taxon>Cytophagales</taxon>
        <taxon>Cyclobacteriaceae</taxon>
        <taxon>Algoriphagus</taxon>
    </lineage>
</organism>
<reference evidence="3 4" key="1">
    <citation type="submission" date="2018-06" db="EMBL/GenBank/DDBJ databases">
        <title>Genomic Encyclopedia of Archaeal and Bacterial Type Strains, Phase II (KMG-II): from individual species to whole genera.</title>
        <authorList>
            <person name="Goeker M."/>
        </authorList>
    </citation>
    <scope>NUCLEOTIDE SEQUENCE [LARGE SCALE GENOMIC DNA]</scope>
    <source>
        <strain evidence="3 4">DSM 19830</strain>
    </source>
</reference>
<name>A0A2W7QW38_9BACT</name>
<keyword evidence="2" id="KW-0732">Signal</keyword>
<gene>
    <name evidence="3" type="ORF">LV85_02340</name>
</gene>
<feature type="signal peptide" evidence="2">
    <location>
        <begin position="1"/>
        <end position="24"/>
    </location>
</feature>
<evidence type="ECO:0000313" key="3">
    <source>
        <dbReference type="EMBL" id="PZX51396.1"/>
    </source>
</evidence>
<sequence length="46" mass="4859">MMKILYATALSLLLTFGISNLSLAQTPDNTPRTSISLEHGSHSLGG</sequence>
<proteinExistence type="predicted"/>
<keyword evidence="4" id="KW-1185">Reference proteome</keyword>
<feature type="compositionally biased region" description="Polar residues" evidence="1">
    <location>
        <begin position="26"/>
        <end position="36"/>
    </location>
</feature>
<feature type="region of interest" description="Disordered" evidence="1">
    <location>
        <begin position="26"/>
        <end position="46"/>
    </location>
</feature>
<dbReference type="AlphaFoldDB" id="A0A2W7QW38"/>
<dbReference type="Proteomes" id="UP000248882">
    <property type="component" value="Unassembled WGS sequence"/>
</dbReference>
<comment type="caution">
    <text evidence="3">The sequence shown here is derived from an EMBL/GenBank/DDBJ whole genome shotgun (WGS) entry which is preliminary data.</text>
</comment>
<accession>A0A2W7QW38</accession>
<feature type="chain" id="PRO_5015985830" evidence="2">
    <location>
        <begin position="25"/>
        <end position="46"/>
    </location>
</feature>
<protein>
    <submittedName>
        <fullName evidence="3">Uncharacterized protein</fullName>
    </submittedName>
</protein>
<evidence type="ECO:0000256" key="2">
    <source>
        <dbReference type="SAM" id="SignalP"/>
    </source>
</evidence>
<dbReference type="EMBL" id="QKZT01000009">
    <property type="protein sequence ID" value="PZX51396.1"/>
    <property type="molecule type" value="Genomic_DNA"/>
</dbReference>
<evidence type="ECO:0000256" key="1">
    <source>
        <dbReference type="SAM" id="MobiDB-lite"/>
    </source>
</evidence>